<comment type="similarity">
    <text evidence="2">Belongs to the ABC transporter superfamily.</text>
</comment>
<accession>A0A2S0M798</accession>
<dbReference type="InterPro" id="IPR025662">
    <property type="entry name" value="Sigma_54_int_dom_ATP-bd_1"/>
</dbReference>
<evidence type="ECO:0000256" key="7">
    <source>
        <dbReference type="ARBA" id="ARBA00022967"/>
    </source>
</evidence>
<dbReference type="SUPFAM" id="SSF52540">
    <property type="entry name" value="P-loop containing nucleoside triphosphate hydrolases"/>
    <property type="match status" value="1"/>
</dbReference>
<evidence type="ECO:0000313" key="12">
    <source>
        <dbReference type="Proteomes" id="UP000238358"/>
    </source>
</evidence>
<dbReference type="InterPro" id="IPR031360">
    <property type="entry name" value="TrpP"/>
</dbReference>
<feature type="domain" description="ABC transporter" evidence="10">
    <location>
        <begin position="213"/>
        <end position="453"/>
    </location>
</feature>
<dbReference type="InterPro" id="IPR003593">
    <property type="entry name" value="AAA+_ATPase"/>
</dbReference>
<dbReference type="AlphaFoldDB" id="A0A2S0M798"/>
<sequence length="491" mass="53477">MKTVADISKLEFHHRQGGQFRWITITTLMLAIGTILHLVSPSVGGVTPNWTIATYCVAICLTKPSYKQALGIGLVAALVNVLTSKSGFPYGNLISEPLGALTCTFIVKNLSFIKFKGHSCLPVLTGFAATCMSGGAFVTILKFVMNLPTVVYITAMLPLVVVIGALNAVVTPLMYFPALRLFVSRGILDSLEEQEVTSDHSMYDLKPTQDGLISMEHLSYIYNKQKTPVLDDVTMTVNKGDFLVITGESGSGKSSLCMAMTGAIPHYFGGVMKGMVYVDGQATTQTTISQLATRVGAMLDDYDSQLVAMTVEEEIAFSLENQGVAPDKIGQAITEALEKVNMTPYRHRQVTKLSGGQRQRLVIADVLATNPDILVFDEPTSALDPEGTHEFYELIHDLNVKYGHTIVVIEHTLEAALPYANRLVLIDHGHILSDADVETTLRYMYDHNIYTSAIPKIFACQMDLEKAGCHFDAPWLSTDAAVSAVQKAVQA</sequence>
<evidence type="ECO:0000256" key="8">
    <source>
        <dbReference type="ARBA" id="ARBA00023136"/>
    </source>
</evidence>
<dbReference type="GO" id="GO:0005524">
    <property type="term" value="F:ATP binding"/>
    <property type="evidence" value="ECO:0007669"/>
    <property type="project" value="UniProtKB-KW"/>
</dbReference>
<dbReference type="SMART" id="SM00382">
    <property type="entry name" value="AAA"/>
    <property type="match status" value="1"/>
</dbReference>
<keyword evidence="7" id="KW-1278">Translocase</keyword>
<organism evidence="11 12">
    <name type="scientific">Megasphaera elsdenii</name>
    <dbReference type="NCBI Taxonomy" id="907"/>
    <lineage>
        <taxon>Bacteria</taxon>
        <taxon>Bacillati</taxon>
        <taxon>Bacillota</taxon>
        <taxon>Negativicutes</taxon>
        <taxon>Veillonellales</taxon>
        <taxon>Veillonellaceae</taxon>
        <taxon>Megasphaera</taxon>
    </lineage>
</organism>
<evidence type="ECO:0000256" key="2">
    <source>
        <dbReference type="ARBA" id="ARBA00005417"/>
    </source>
</evidence>
<keyword evidence="8 9" id="KW-0472">Membrane</keyword>
<dbReference type="Pfam" id="PF17099">
    <property type="entry name" value="TrpP"/>
    <property type="match status" value="1"/>
</dbReference>
<dbReference type="Proteomes" id="UP000238358">
    <property type="component" value="Chromosome"/>
</dbReference>
<evidence type="ECO:0000313" key="11">
    <source>
        <dbReference type="EMBL" id="AVO27306.1"/>
    </source>
</evidence>
<dbReference type="CDD" id="cd03225">
    <property type="entry name" value="ABC_cobalt_CbiO_domain1"/>
    <property type="match status" value="1"/>
</dbReference>
<dbReference type="GO" id="GO:0016887">
    <property type="term" value="F:ATP hydrolysis activity"/>
    <property type="evidence" value="ECO:0007669"/>
    <property type="project" value="InterPro"/>
</dbReference>
<keyword evidence="6 11" id="KW-0067">ATP-binding</keyword>
<dbReference type="Pfam" id="PF00005">
    <property type="entry name" value="ABC_tran"/>
    <property type="match status" value="1"/>
</dbReference>
<feature type="transmembrane region" description="Helical" evidence="9">
    <location>
        <begin position="150"/>
        <end position="176"/>
    </location>
</feature>
<evidence type="ECO:0000259" key="10">
    <source>
        <dbReference type="PROSITE" id="PS50893"/>
    </source>
</evidence>
<evidence type="ECO:0000256" key="4">
    <source>
        <dbReference type="ARBA" id="ARBA00022475"/>
    </source>
</evidence>
<evidence type="ECO:0000256" key="3">
    <source>
        <dbReference type="ARBA" id="ARBA00022448"/>
    </source>
</evidence>
<dbReference type="PROSITE" id="PS00675">
    <property type="entry name" value="SIGMA54_INTERACT_1"/>
    <property type="match status" value="1"/>
</dbReference>
<keyword evidence="9" id="KW-1133">Transmembrane helix</keyword>
<gene>
    <name evidence="11" type="ORF">C6Y28_06655</name>
</gene>
<dbReference type="GO" id="GO:0042626">
    <property type="term" value="F:ATPase-coupled transmembrane transporter activity"/>
    <property type="evidence" value="ECO:0007669"/>
    <property type="project" value="TreeGrafter"/>
</dbReference>
<dbReference type="Gene3D" id="3.40.50.300">
    <property type="entry name" value="P-loop containing nucleotide triphosphate hydrolases"/>
    <property type="match status" value="1"/>
</dbReference>
<evidence type="ECO:0000256" key="1">
    <source>
        <dbReference type="ARBA" id="ARBA00004202"/>
    </source>
</evidence>
<keyword evidence="5" id="KW-0547">Nucleotide-binding</keyword>
<dbReference type="InterPro" id="IPR050095">
    <property type="entry name" value="ECF_ABC_transporter_ATP-bd"/>
</dbReference>
<name>A0A2S0M798_MEGEL</name>
<comment type="subcellular location">
    <subcellularLocation>
        <location evidence="1">Cell membrane</location>
        <topology evidence="1">Peripheral membrane protein</topology>
    </subcellularLocation>
</comment>
<dbReference type="PROSITE" id="PS00211">
    <property type="entry name" value="ABC_TRANSPORTER_1"/>
    <property type="match status" value="1"/>
</dbReference>
<dbReference type="RefSeq" id="WP_027895496.1">
    <property type="nucleotide sequence ID" value="NZ_AP031433.1"/>
</dbReference>
<proteinExistence type="inferred from homology"/>
<keyword evidence="4" id="KW-1003">Cell membrane</keyword>
<evidence type="ECO:0000256" key="5">
    <source>
        <dbReference type="ARBA" id="ARBA00022741"/>
    </source>
</evidence>
<dbReference type="GO" id="GO:0043190">
    <property type="term" value="C:ATP-binding cassette (ABC) transporter complex"/>
    <property type="evidence" value="ECO:0007669"/>
    <property type="project" value="TreeGrafter"/>
</dbReference>
<keyword evidence="9" id="KW-0812">Transmembrane</keyword>
<feature type="transmembrane region" description="Helical" evidence="9">
    <location>
        <begin position="20"/>
        <end position="39"/>
    </location>
</feature>
<evidence type="ECO:0000256" key="6">
    <source>
        <dbReference type="ARBA" id="ARBA00022840"/>
    </source>
</evidence>
<feature type="transmembrane region" description="Helical" evidence="9">
    <location>
        <begin position="119"/>
        <end position="144"/>
    </location>
</feature>
<reference evidence="11 12" key="1">
    <citation type="journal article" date="2018" name="Genome Announc.">
        <title>Complete genomes of two Megasphaera elsdenii strains, NCIMB 702410 and ATCC 25940.</title>
        <authorList>
            <person name="Hatmaker E.A."/>
            <person name="O'Dell K."/>
            <person name="Riley L.A."/>
            <person name="Klingeman D.M."/>
            <person name="Guss A.M."/>
        </authorList>
    </citation>
    <scope>NUCLEOTIDE SEQUENCE [LARGE SCALE GENOMIC DNA]</scope>
    <source>
        <strain evidence="11 12">NCIMB702410</strain>
    </source>
</reference>
<dbReference type="InterPro" id="IPR027417">
    <property type="entry name" value="P-loop_NTPase"/>
</dbReference>
<dbReference type="PANTHER" id="PTHR43553">
    <property type="entry name" value="HEAVY METAL TRANSPORTER"/>
    <property type="match status" value="1"/>
</dbReference>
<evidence type="ECO:0000256" key="9">
    <source>
        <dbReference type="SAM" id="Phobius"/>
    </source>
</evidence>
<dbReference type="PROSITE" id="PS50893">
    <property type="entry name" value="ABC_TRANSPORTER_2"/>
    <property type="match status" value="1"/>
</dbReference>
<protein>
    <submittedName>
        <fullName evidence="11">ABC transporter ATP-binding protein</fullName>
    </submittedName>
</protein>
<dbReference type="OrthoDB" id="197875at2"/>
<dbReference type="InterPro" id="IPR015856">
    <property type="entry name" value="ABC_transpr_CbiO/EcfA_su"/>
</dbReference>
<dbReference type="InterPro" id="IPR003439">
    <property type="entry name" value="ABC_transporter-like_ATP-bd"/>
</dbReference>
<dbReference type="EMBL" id="CP027569">
    <property type="protein sequence ID" value="AVO27306.1"/>
    <property type="molecule type" value="Genomic_DNA"/>
</dbReference>
<keyword evidence="3" id="KW-0813">Transport</keyword>
<dbReference type="InterPro" id="IPR017871">
    <property type="entry name" value="ABC_transporter-like_CS"/>
</dbReference>